<feature type="transmembrane region" description="Helical" evidence="7">
    <location>
        <begin position="9"/>
        <end position="30"/>
    </location>
</feature>
<evidence type="ECO:0000313" key="9">
    <source>
        <dbReference type="EMBL" id="SEP84297.1"/>
    </source>
</evidence>
<dbReference type="InterPro" id="IPR045621">
    <property type="entry name" value="BPD_transp_1_N"/>
</dbReference>
<feature type="transmembrane region" description="Helical" evidence="7">
    <location>
        <begin position="102"/>
        <end position="124"/>
    </location>
</feature>
<feature type="transmembrane region" description="Helical" evidence="7">
    <location>
        <begin position="178"/>
        <end position="197"/>
    </location>
</feature>
<keyword evidence="3" id="KW-1003">Cell membrane</keyword>
<feature type="domain" description="ABC transmembrane type-1" evidence="8">
    <location>
        <begin position="96"/>
        <end position="300"/>
    </location>
</feature>
<keyword evidence="10" id="KW-1185">Reference proteome</keyword>
<dbReference type="OrthoDB" id="9805855at2"/>
<dbReference type="Proteomes" id="UP000199647">
    <property type="component" value="Unassembled WGS sequence"/>
</dbReference>
<keyword evidence="5 7" id="KW-1133">Transmembrane helix</keyword>
<dbReference type="InterPro" id="IPR000515">
    <property type="entry name" value="MetI-like"/>
</dbReference>
<evidence type="ECO:0000256" key="4">
    <source>
        <dbReference type="ARBA" id="ARBA00022692"/>
    </source>
</evidence>
<feature type="transmembrane region" description="Helical" evidence="7">
    <location>
        <begin position="136"/>
        <end position="158"/>
    </location>
</feature>
<comment type="similarity">
    <text evidence="7">Belongs to the binding-protein-dependent transport system permease family.</text>
</comment>
<dbReference type="PANTHER" id="PTHR43163:SF6">
    <property type="entry name" value="DIPEPTIDE TRANSPORT SYSTEM PERMEASE PROTEIN DPPB-RELATED"/>
    <property type="match status" value="1"/>
</dbReference>
<keyword evidence="4 7" id="KW-0812">Transmembrane</keyword>
<sequence>MLGFFLHRLGFSILAVLMISLILFVLTAAIPESPARIVLGADAPEVQVQQFEHEHGLDRPLLVRYGEWVDRLALHGDFGTSVVTGLGMNEQIAETLPVTLELVIVAFVFAVVLSIALGTASAVFENSWIDHASRIFTVIGVSVPGFWTALILILFFAIRIPIFPPGGITPVSEGLGPHIMSLVLPAFCLGIFYTAVLSRMTRSSLIEVLGQDYIRTARATGLPRSLVLRYALKNAMVPVVTVTSMSFGYMFGWALIIETVFNIAGMSGSLLNAISQRDYATVRAVVFVFTLIFLLANLAADLLNAWLNPRLRTVQA</sequence>
<comment type="subcellular location">
    <subcellularLocation>
        <location evidence="1 7">Cell membrane</location>
        <topology evidence="1 7">Multi-pass membrane protein</topology>
    </subcellularLocation>
</comment>
<evidence type="ECO:0000256" key="6">
    <source>
        <dbReference type="ARBA" id="ARBA00023136"/>
    </source>
</evidence>
<evidence type="ECO:0000259" key="8">
    <source>
        <dbReference type="PROSITE" id="PS50928"/>
    </source>
</evidence>
<dbReference type="STRING" id="1855383.SAMN05216548_101619"/>
<dbReference type="InterPro" id="IPR035906">
    <property type="entry name" value="MetI-like_sf"/>
</dbReference>
<evidence type="ECO:0000256" key="7">
    <source>
        <dbReference type="RuleBase" id="RU363032"/>
    </source>
</evidence>
<evidence type="ECO:0000256" key="5">
    <source>
        <dbReference type="ARBA" id="ARBA00022989"/>
    </source>
</evidence>
<dbReference type="EMBL" id="FOFG01000001">
    <property type="protein sequence ID" value="SEP84297.1"/>
    <property type="molecule type" value="Genomic_DNA"/>
</dbReference>
<evidence type="ECO:0000256" key="3">
    <source>
        <dbReference type="ARBA" id="ARBA00022475"/>
    </source>
</evidence>
<keyword evidence="2 7" id="KW-0813">Transport</keyword>
<dbReference type="Pfam" id="PF19300">
    <property type="entry name" value="BPD_transp_1_N"/>
    <property type="match status" value="1"/>
</dbReference>
<dbReference type="Gene3D" id="1.10.3720.10">
    <property type="entry name" value="MetI-like"/>
    <property type="match status" value="1"/>
</dbReference>
<dbReference type="PANTHER" id="PTHR43163">
    <property type="entry name" value="DIPEPTIDE TRANSPORT SYSTEM PERMEASE PROTEIN DPPB-RELATED"/>
    <property type="match status" value="1"/>
</dbReference>
<keyword evidence="6 7" id="KW-0472">Membrane</keyword>
<feature type="transmembrane region" description="Helical" evidence="7">
    <location>
        <begin position="284"/>
        <end position="307"/>
    </location>
</feature>
<dbReference type="RefSeq" id="WP_092495077.1">
    <property type="nucleotide sequence ID" value="NZ_FOFG01000001.1"/>
</dbReference>
<dbReference type="PROSITE" id="PS50928">
    <property type="entry name" value="ABC_TM1"/>
    <property type="match status" value="1"/>
</dbReference>
<gene>
    <name evidence="9" type="ORF">SAMN05216548_101619</name>
</gene>
<name>A0A1H9B6F6_9HYPH</name>
<dbReference type="Pfam" id="PF00528">
    <property type="entry name" value="BPD_transp_1"/>
    <property type="match status" value="1"/>
</dbReference>
<evidence type="ECO:0000313" key="10">
    <source>
        <dbReference type="Proteomes" id="UP000199647"/>
    </source>
</evidence>
<evidence type="ECO:0000256" key="2">
    <source>
        <dbReference type="ARBA" id="ARBA00022448"/>
    </source>
</evidence>
<dbReference type="AlphaFoldDB" id="A0A1H9B6F6"/>
<organism evidence="9 10">
    <name type="scientific">Faunimonas pinastri</name>
    <dbReference type="NCBI Taxonomy" id="1855383"/>
    <lineage>
        <taxon>Bacteria</taxon>
        <taxon>Pseudomonadati</taxon>
        <taxon>Pseudomonadota</taxon>
        <taxon>Alphaproteobacteria</taxon>
        <taxon>Hyphomicrobiales</taxon>
        <taxon>Afifellaceae</taxon>
        <taxon>Faunimonas</taxon>
    </lineage>
</organism>
<dbReference type="SUPFAM" id="SSF161098">
    <property type="entry name" value="MetI-like"/>
    <property type="match status" value="1"/>
</dbReference>
<proteinExistence type="inferred from homology"/>
<accession>A0A1H9B6F6</accession>
<reference evidence="9 10" key="1">
    <citation type="submission" date="2016-10" db="EMBL/GenBank/DDBJ databases">
        <authorList>
            <person name="de Groot N.N."/>
        </authorList>
    </citation>
    <scope>NUCLEOTIDE SEQUENCE [LARGE SCALE GENOMIC DNA]</scope>
    <source>
        <strain evidence="9 10">A52C2</strain>
    </source>
</reference>
<evidence type="ECO:0000256" key="1">
    <source>
        <dbReference type="ARBA" id="ARBA00004651"/>
    </source>
</evidence>
<dbReference type="GO" id="GO:0005886">
    <property type="term" value="C:plasma membrane"/>
    <property type="evidence" value="ECO:0007669"/>
    <property type="project" value="UniProtKB-SubCell"/>
</dbReference>
<protein>
    <submittedName>
        <fullName evidence="9">Peptide/nickel transport system permease protein</fullName>
    </submittedName>
</protein>
<dbReference type="CDD" id="cd06261">
    <property type="entry name" value="TM_PBP2"/>
    <property type="match status" value="1"/>
</dbReference>
<dbReference type="GO" id="GO:0071916">
    <property type="term" value="F:dipeptide transmembrane transporter activity"/>
    <property type="evidence" value="ECO:0007669"/>
    <property type="project" value="TreeGrafter"/>
</dbReference>
<feature type="transmembrane region" description="Helical" evidence="7">
    <location>
        <begin position="239"/>
        <end position="264"/>
    </location>
</feature>